<dbReference type="Gene3D" id="3.40.50.300">
    <property type="entry name" value="P-loop containing nucleotide triphosphate hydrolases"/>
    <property type="match status" value="1"/>
</dbReference>
<comment type="caution">
    <text evidence="3">The sequence shown here is derived from an EMBL/GenBank/DDBJ whole genome shotgun (WGS) entry which is preliminary data.</text>
</comment>
<keyword evidence="1" id="KW-0347">Helicase</keyword>
<dbReference type="PANTHER" id="PTHR10492">
    <property type="match status" value="1"/>
</dbReference>
<dbReference type="AlphaFoldDB" id="A0AAD5CMH0"/>
<comment type="catalytic activity">
    <reaction evidence="1">
        <text>ATP + H2O = ADP + phosphate + H(+)</text>
        <dbReference type="Rhea" id="RHEA:13065"/>
        <dbReference type="ChEBI" id="CHEBI:15377"/>
        <dbReference type="ChEBI" id="CHEBI:15378"/>
        <dbReference type="ChEBI" id="CHEBI:30616"/>
        <dbReference type="ChEBI" id="CHEBI:43474"/>
        <dbReference type="ChEBI" id="CHEBI:456216"/>
        <dbReference type="EC" id="5.6.2.3"/>
    </reaction>
</comment>
<feature type="non-terminal residue" evidence="3">
    <location>
        <position position="549"/>
    </location>
</feature>
<keyword evidence="1" id="KW-0067">ATP-binding</keyword>
<proteinExistence type="inferred from homology"/>
<protein>
    <recommendedName>
        <fullName evidence="1">ATP-dependent DNA helicase</fullName>
        <ecNumber evidence="1">5.6.2.3</ecNumber>
    </recommendedName>
</protein>
<evidence type="ECO:0000256" key="1">
    <source>
        <dbReference type="RuleBase" id="RU363044"/>
    </source>
</evidence>
<keyword evidence="1" id="KW-0378">Hydrolase</keyword>
<evidence type="ECO:0000259" key="2">
    <source>
        <dbReference type="Pfam" id="PF05970"/>
    </source>
</evidence>
<dbReference type="InterPro" id="IPR027417">
    <property type="entry name" value="P-loop_NTPase"/>
</dbReference>
<keyword evidence="1" id="KW-0234">DNA repair</keyword>
<keyword evidence="1" id="KW-0227">DNA damage</keyword>
<keyword evidence="1" id="KW-0233">DNA recombination</keyword>
<dbReference type="GO" id="GO:0000723">
    <property type="term" value="P:telomere maintenance"/>
    <property type="evidence" value="ECO:0007669"/>
    <property type="project" value="InterPro"/>
</dbReference>
<dbReference type="GO" id="GO:0006310">
    <property type="term" value="P:DNA recombination"/>
    <property type="evidence" value="ECO:0007669"/>
    <property type="project" value="UniProtKB-KW"/>
</dbReference>
<dbReference type="GO" id="GO:0043139">
    <property type="term" value="F:5'-3' DNA helicase activity"/>
    <property type="evidence" value="ECO:0007669"/>
    <property type="project" value="UniProtKB-EC"/>
</dbReference>
<comment type="cofactor">
    <cofactor evidence="1">
        <name>Mg(2+)</name>
        <dbReference type="ChEBI" id="CHEBI:18420"/>
    </cofactor>
</comment>
<comment type="similarity">
    <text evidence="1">Belongs to the helicase family.</text>
</comment>
<dbReference type="Proteomes" id="UP001206925">
    <property type="component" value="Unassembled WGS sequence"/>
</dbReference>
<feature type="domain" description="DNA helicase Pif1-like DEAD-box helicase" evidence="2">
    <location>
        <begin position="235"/>
        <end position="274"/>
    </location>
</feature>
<dbReference type="InterPro" id="IPR010285">
    <property type="entry name" value="DNA_helicase_pif1-like_DEAD"/>
</dbReference>
<dbReference type="GO" id="GO:0016787">
    <property type="term" value="F:hydrolase activity"/>
    <property type="evidence" value="ECO:0007669"/>
    <property type="project" value="UniProtKB-KW"/>
</dbReference>
<dbReference type="Pfam" id="PF05970">
    <property type="entry name" value="PIF1"/>
    <property type="match status" value="2"/>
</dbReference>
<feature type="domain" description="DNA helicase Pif1-like DEAD-box helicase" evidence="2">
    <location>
        <begin position="275"/>
        <end position="347"/>
    </location>
</feature>
<keyword evidence="1" id="KW-0547">Nucleotide-binding</keyword>
<dbReference type="GO" id="GO:0006281">
    <property type="term" value="P:DNA repair"/>
    <property type="evidence" value="ECO:0007669"/>
    <property type="project" value="UniProtKB-KW"/>
</dbReference>
<dbReference type="EMBL" id="JAMZMK010007767">
    <property type="protein sequence ID" value="KAI7743226.1"/>
    <property type="molecule type" value="Genomic_DNA"/>
</dbReference>
<accession>A0AAD5CMH0</accession>
<gene>
    <name evidence="3" type="ORF">M8C21_009806</name>
</gene>
<dbReference type="EC" id="5.6.2.3" evidence="1"/>
<evidence type="ECO:0000313" key="4">
    <source>
        <dbReference type="Proteomes" id="UP001206925"/>
    </source>
</evidence>
<organism evidence="3 4">
    <name type="scientific">Ambrosia artemisiifolia</name>
    <name type="common">Common ragweed</name>
    <dbReference type="NCBI Taxonomy" id="4212"/>
    <lineage>
        <taxon>Eukaryota</taxon>
        <taxon>Viridiplantae</taxon>
        <taxon>Streptophyta</taxon>
        <taxon>Embryophyta</taxon>
        <taxon>Tracheophyta</taxon>
        <taxon>Spermatophyta</taxon>
        <taxon>Magnoliopsida</taxon>
        <taxon>eudicotyledons</taxon>
        <taxon>Gunneridae</taxon>
        <taxon>Pentapetalae</taxon>
        <taxon>asterids</taxon>
        <taxon>campanulids</taxon>
        <taxon>Asterales</taxon>
        <taxon>Asteraceae</taxon>
        <taxon>Asteroideae</taxon>
        <taxon>Heliantheae alliance</taxon>
        <taxon>Heliantheae</taxon>
        <taxon>Ambrosia</taxon>
    </lineage>
</organism>
<evidence type="ECO:0000313" key="3">
    <source>
        <dbReference type="EMBL" id="KAI7743226.1"/>
    </source>
</evidence>
<sequence>HDKQVIQIDQDNHHAVINEIKRFQDARYISPPEAMWRIFKFPLSQIQPAVLPLQLHLPNNQNVTFTENAVMSEILTTERNKKTMLTAFFEENRLHATARQHLYKDFPTHYTWDKKTRSWGQRSQRPQRGRIVSANPAEGERYYLRILLTHVRGPTSFEDLRRVGAVTHPTFRKAALERGFIENDNSLSECLQEASLFQFPSALRRLFATILVFCEPSNVFSLWLDHFDSLSEDFQHQCVHDGPGGTGKTFLYKALLAEVRSRGQIALATASSGTNCPFGGKVMVMGGDFRQVLPVLKRATRAQIVDASLCMSPLWCVTKRMRLSINMRALNDPWFSDFLLRVSDGTETSIDGTFIRIPDDMTIPFTTKENSIQQLINAIYPSLPGNNTPTEYITSRAILTTRNDSVDEINERMIEVFEGEEKIYYSFDTAEDDQQNLYTTEFLNSLVAHKRDDLPGPNDTKETSSETEPYLHSLLHLTAILTSGLHHATSQPKPALTTNKYIFSSYADNNDNDDSDDDIEGVYDSCCALCDDGSDVLLYVSTYTTVINL</sequence>
<reference evidence="3" key="1">
    <citation type="submission" date="2022-06" db="EMBL/GenBank/DDBJ databases">
        <title>Uncovering the hologenomic basis of an extraordinary plant invasion.</title>
        <authorList>
            <person name="Bieker V.C."/>
            <person name="Martin M.D."/>
            <person name="Gilbert T."/>
            <person name="Hodgins K."/>
            <person name="Battlay P."/>
            <person name="Petersen B."/>
            <person name="Wilson J."/>
        </authorList>
    </citation>
    <scope>NUCLEOTIDE SEQUENCE</scope>
    <source>
        <strain evidence="3">AA19_3_7</strain>
        <tissue evidence="3">Leaf</tissue>
    </source>
</reference>
<name>A0AAD5CMH0_AMBAR</name>
<dbReference type="GO" id="GO:0005524">
    <property type="term" value="F:ATP binding"/>
    <property type="evidence" value="ECO:0007669"/>
    <property type="project" value="UniProtKB-KW"/>
</dbReference>
<keyword evidence="4" id="KW-1185">Reference proteome</keyword>
<dbReference type="SUPFAM" id="SSF52540">
    <property type="entry name" value="P-loop containing nucleoside triphosphate hydrolases"/>
    <property type="match status" value="2"/>
</dbReference>
<dbReference type="PANTHER" id="PTHR10492:SF94">
    <property type="entry name" value="ATP-DEPENDENT DNA HELICASE"/>
    <property type="match status" value="1"/>
</dbReference>